<accession>A0A5C3NWI8</accession>
<dbReference type="EMBL" id="ML211554">
    <property type="protein sequence ID" value="TFK81826.1"/>
    <property type="molecule type" value="Genomic_DNA"/>
</dbReference>
<evidence type="ECO:0008006" key="3">
    <source>
        <dbReference type="Google" id="ProtNLM"/>
    </source>
</evidence>
<sequence>LHWSERHTTREAHKLPKDWEDQCRKAILRLVHDIKEYDIPSSLFVNTDQTQMVYAQGTKLTWAPTGSKQVPVTGKEEKRAVTLCVSVSNDGKLLPFQAVYQGQTKASTPAASASFYKETCDAGMRFEYGTASSYWSNQRTMRTLVTDIIAPYFDRMRREADPPLPPMQKALWQIDVWSVHRSEEFRTWMRTEHPNILLHFVPGGCT</sequence>
<gene>
    <name evidence="1" type="ORF">K466DRAFT_449595</name>
</gene>
<organism evidence="1 2">
    <name type="scientific">Polyporus arcularius HHB13444</name>
    <dbReference type="NCBI Taxonomy" id="1314778"/>
    <lineage>
        <taxon>Eukaryota</taxon>
        <taxon>Fungi</taxon>
        <taxon>Dikarya</taxon>
        <taxon>Basidiomycota</taxon>
        <taxon>Agaricomycotina</taxon>
        <taxon>Agaricomycetes</taxon>
        <taxon>Polyporales</taxon>
        <taxon>Polyporaceae</taxon>
        <taxon>Polyporus</taxon>
    </lineage>
</organism>
<name>A0A5C3NWI8_9APHY</name>
<proteinExistence type="predicted"/>
<dbReference type="InParanoid" id="A0A5C3NWI8"/>
<feature type="non-terminal residue" evidence="1">
    <location>
        <position position="206"/>
    </location>
</feature>
<evidence type="ECO:0000313" key="1">
    <source>
        <dbReference type="EMBL" id="TFK81826.1"/>
    </source>
</evidence>
<evidence type="ECO:0000313" key="2">
    <source>
        <dbReference type="Proteomes" id="UP000308197"/>
    </source>
</evidence>
<reference evidence="1 2" key="1">
    <citation type="journal article" date="2019" name="Nat. Ecol. Evol.">
        <title>Megaphylogeny resolves global patterns of mushroom evolution.</title>
        <authorList>
            <person name="Varga T."/>
            <person name="Krizsan K."/>
            <person name="Foldi C."/>
            <person name="Dima B."/>
            <person name="Sanchez-Garcia M."/>
            <person name="Sanchez-Ramirez S."/>
            <person name="Szollosi G.J."/>
            <person name="Szarkandi J.G."/>
            <person name="Papp V."/>
            <person name="Albert L."/>
            <person name="Andreopoulos W."/>
            <person name="Angelini C."/>
            <person name="Antonin V."/>
            <person name="Barry K.W."/>
            <person name="Bougher N.L."/>
            <person name="Buchanan P."/>
            <person name="Buyck B."/>
            <person name="Bense V."/>
            <person name="Catcheside P."/>
            <person name="Chovatia M."/>
            <person name="Cooper J."/>
            <person name="Damon W."/>
            <person name="Desjardin D."/>
            <person name="Finy P."/>
            <person name="Geml J."/>
            <person name="Haridas S."/>
            <person name="Hughes K."/>
            <person name="Justo A."/>
            <person name="Karasinski D."/>
            <person name="Kautmanova I."/>
            <person name="Kiss B."/>
            <person name="Kocsube S."/>
            <person name="Kotiranta H."/>
            <person name="LaButti K.M."/>
            <person name="Lechner B.E."/>
            <person name="Liimatainen K."/>
            <person name="Lipzen A."/>
            <person name="Lukacs Z."/>
            <person name="Mihaltcheva S."/>
            <person name="Morgado L.N."/>
            <person name="Niskanen T."/>
            <person name="Noordeloos M.E."/>
            <person name="Ohm R.A."/>
            <person name="Ortiz-Santana B."/>
            <person name="Ovrebo C."/>
            <person name="Racz N."/>
            <person name="Riley R."/>
            <person name="Savchenko A."/>
            <person name="Shiryaev A."/>
            <person name="Soop K."/>
            <person name="Spirin V."/>
            <person name="Szebenyi C."/>
            <person name="Tomsovsky M."/>
            <person name="Tulloss R.E."/>
            <person name="Uehling J."/>
            <person name="Grigoriev I.V."/>
            <person name="Vagvolgyi C."/>
            <person name="Papp T."/>
            <person name="Martin F.M."/>
            <person name="Miettinen O."/>
            <person name="Hibbett D.S."/>
            <person name="Nagy L.G."/>
        </authorList>
    </citation>
    <scope>NUCLEOTIDE SEQUENCE [LARGE SCALE GENOMIC DNA]</scope>
    <source>
        <strain evidence="1 2">HHB13444</strain>
    </source>
</reference>
<protein>
    <recommendedName>
        <fullName evidence="3">DDE-1 domain-containing protein</fullName>
    </recommendedName>
</protein>
<dbReference type="Proteomes" id="UP000308197">
    <property type="component" value="Unassembled WGS sequence"/>
</dbReference>
<dbReference type="AlphaFoldDB" id="A0A5C3NWI8"/>
<feature type="non-terminal residue" evidence="1">
    <location>
        <position position="1"/>
    </location>
</feature>
<dbReference type="STRING" id="1314778.A0A5C3NWI8"/>
<keyword evidence="2" id="KW-1185">Reference proteome</keyword>